<protein>
    <submittedName>
        <fullName evidence="2">Methionine adenosyltransferase 2 subunit beta</fullName>
    </submittedName>
</protein>
<dbReference type="GO" id="GO:0048270">
    <property type="term" value="F:methionine adenosyltransferase regulator activity"/>
    <property type="evidence" value="ECO:0007669"/>
    <property type="project" value="TreeGrafter"/>
</dbReference>
<gene>
    <name evidence="2" type="ORF">AMSG_02651</name>
</gene>
<dbReference type="Proteomes" id="UP000054408">
    <property type="component" value="Unassembled WGS sequence"/>
</dbReference>
<keyword evidence="3" id="KW-1185">Reference proteome</keyword>
<dbReference type="GO" id="GO:0048269">
    <property type="term" value="C:methionine adenosyltransferase complex"/>
    <property type="evidence" value="ECO:0007669"/>
    <property type="project" value="TreeGrafter"/>
</dbReference>
<dbReference type="InterPro" id="IPR029903">
    <property type="entry name" value="RmlD-like-bd"/>
</dbReference>
<evidence type="ECO:0000313" key="3">
    <source>
        <dbReference type="Proteomes" id="UP000054408"/>
    </source>
</evidence>
<name>A0A0L0D5L0_THETB</name>
<dbReference type="UniPathway" id="UPA00315">
    <property type="reaction ID" value="UER00080"/>
</dbReference>
<feature type="domain" description="RmlD-like substrate binding" evidence="1">
    <location>
        <begin position="7"/>
        <end position="292"/>
    </location>
</feature>
<reference evidence="2 3" key="1">
    <citation type="submission" date="2010-05" db="EMBL/GenBank/DDBJ databases">
        <title>The Genome Sequence of Thecamonas trahens ATCC 50062.</title>
        <authorList>
            <consortium name="The Broad Institute Genome Sequencing Platform"/>
            <person name="Russ C."/>
            <person name="Cuomo C."/>
            <person name="Shea T."/>
            <person name="Young S.K."/>
            <person name="Zeng Q."/>
            <person name="Koehrsen M."/>
            <person name="Haas B."/>
            <person name="Borodovsky M."/>
            <person name="Guigo R."/>
            <person name="Alvarado L."/>
            <person name="Berlin A."/>
            <person name="Bochicchio J."/>
            <person name="Borenstein D."/>
            <person name="Chapman S."/>
            <person name="Chen Z."/>
            <person name="Freedman E."/>
            <person name="Gellesch M."/>
            <person name="Goldberg J."/>
            <person name="Griggs A."/>
            <person name="Gujja S."/>
            <person name="Heilman E."/>
            <person name="Heiman D."/>
            <person name="Hepburn T."/>
            <person name="Howarth C."/>
            <person name="Jen D."/>
            <person name="Larson L."/>
            <person name="Mehta T."/>
            <person name="Park D."/>
            <person name="Pearson M."/>
            <person name="Roberts A."/>
            <person name="Saif S."/>
            <person name="Shenoy N."/>
            <person name="Sisk P."/>
            <person name="Stolte C."/>
            <person name="Sykes S."/>
            <person name="Thomson T."/>
            <person name="Walk T."/>
            <person name="White J."/>
            <person name="Yandava C."/>
            <person name="Burger G."/>
            <person name="Gray M.W."/>
            <person name="Holland P.W.H."/>
            <person name="King N."/>
            <person name="Lang F.B.F."/>
            <person name="Roger A.J."/>
            <person name="Ruiz-Trillo I."/>
            <person name="Lander E."/>
            <person name="Nusbaum C."/>
        </authorList>
    </citation>
    <scope>NUCLEOTIDE SEQUENCE [LARGE SCALE GENOMIC DNA]</scope>
    <source>
        <strain evidence="2 3">ATCC 50062</strain>
    </source>
</reference>
<dbReference type="RefSeq" id="XP_013759549.1">
    <property type="nucleotide sequence ID" value="XM_013904095.1"/>
</dbReference>
<evidence type="ECO:0000313" key="2">
    <source>
        <dbReference type="EMBL" id="KNC47629.1"/>
    </source>
</evidence>
<dbReference type="STRING" id="461836.A0A0L0D5L0"/>
<dbReference type="Gene3D" id="3.40.50.720">
    <property type="entry name" value="NAD(P)-binding Rossmann-like Domain"/>
    <property type="match status" value="1"/>
</dbReference>
<proteinExistence type="predicted"/>
<keyword evidence="2" id="KW-0808">Transferase</keyword>
<evidence type="ECO:0000259" key="1">
    <source>
        <dbReference type="Pfam" id="PF04321"/>
    </source>
</evidence>
<dbReference type="GO" id="GO:0006556">
    <property type="term" value="P:S-adenosylmethionine biosynthetic process"/>
    <property type="evidence" value="ECO:0007669"/>
    <property type="project" value="UniProtKB-UniPathway"/>
</dbReference>
<dbReference type="OrthoDB" id="6235964at2759"/>
<dbReference type="GeneID" id="25562310"/>
<dbReference type="EMBL" id="GL349447">
    <property type="protein sequence ID" value="KNC47629.1"/>
    <property type="molecule type" value="Genomic_DNA"/>
</dbReference>
<dbReference type="OMA" id="IRTAWVY"/>
<dbReference type="GO" id="GO:0016740">
    <property type="term" value="F:transferase activity"/>
    <property type="evidence" value="ECO:0007669"/>
    <property type="project" value="UniProtKB-KW"/>
</dbReference>
<dbReference type="eggNOG" id="KOG1430">
    <property type="taxonomic scope" value="Eukaryota"/>
</dbReference>
<dbReference type="CDD" id="cd05254">
    <property type="entry name" value="dTDP_HR_like_SDR_e"/>
    <property type="match status" value="1"/>
</dbReference>
<dbReference type="InterPro" id="IPR005913">
    <property type="entry name" value="dTDP_dehydrorham_reduct"/>
</dbReference>
<dbReference type="PANTHER" id="PTHR10491">
    <property type="entry name" value="DTDP-4-DEHYDRORHAMNOSE REDUCTASE"/>
    <property type="match status" value="1"/>
</dbReference>
<dbReference type="SUPFAM" id="SSF51735">
    <property type="entry name" value="NAD(P)-binding Rossmann-fold domains"/>
    <property type="match status" value="1"/>
</dbReference>
<accession>A0A0L0D5L0</accession>
<organism evidence="2 3">
    <name type="scientific">Thecamonas trahens ATCC 50062</name>
    <dbReference type="NCBI Taxonomy" id="461836"/>
    <lineage>
        <taxon>Eukaryota</taxon>
        <taxon>Apusozoa</taxon>
        <taxon>Apusomonadida</taxon>
        <taxon>Apusomonadidae</taxon>
        <taxon>Thecamonas</taxon>
    </lineage>
</organism>
<dbReference type="InterPro" id="IPR036291">
    <property type="entry name" value="NAD(P)-bd_dom_sf"/>
</dbReference>
<dbReference type="PANTHER" id="PTHR10491:SF4">
    <property type="entry name" value="METHIONINE ADENOSYLTRANSFERASE 2 SUBUNIT BETA"/>
    <property type="match status" value="1"/>
</dbReference>
<sequence length="332" mass="34622">MDSPGKTVLVTGATGLLGRAVVAALASSPHAVAATGWSRVPAPGDSPFPSVTWHKADLTDPDARTALLADVAPHAILHLAAERRPDACKDPDRLAAFNVELPRALAEHAAASGAWLLYISTDYVFPGSNPPYAEDATPAPLNDYGVSKAAGEDAVRLAAPECATILRVPILYGSIESLGESALTAIAEPLRDLEHDTRPLLIDNWAARFPTHVDDVARVIAALLALPVADLAGTLHFSGSEQTTKYKVALLMLDILGLAESHIALIAPNPNPPPGAPRPQNAQLSCARLLALLNAADLADLSTPLIDGLTAALQPFASDFRRPATTATADLS</sequence>
<dbReference type="AlphaFoldDB" id="A0A0L0D5L0"/>
<dbReference type="Pfam" id="PF04321">
    <property type="entry name" value="RmlD_sub_bind"/>
    <property type="match status" value="1"/>
</dbReference>